<accession>A0ABN7NWL0</accession>
<comment type="caution">
    <text evidence="1">The sequence shown here is derived from an EMBL/GenBank/DDBJ whole genome shotgun (WGS) entry which is preliminary data.</text>
</comment>
<dbReference type="Gene3D" id="2.40.37.10">
    <property type="entry name" value="Lyase, Ornithine Decarboxylase, Chain A, domain 1"/>
    <property type="match status" value="1"/>
</dbReference>
<proteinExistence type="predicted"/>
<evidence type="ECO:0000313" key="1">
    <source>
        <dbReference type="EMBL" id="CAG2058645.1"/>
    </source>
</evidence>
<dbReference type="Proteomes" id="UP001153148">
    <property type="component" value="Unassembled WGS sequence"/>
</dbReference>
<dbReference type="InterPro" id="IPR009006">
    <property type="entry name" value="Ala_racemase/Decarboxylase_C"/>
</dbReference>
<feature type="non-terminal residue" evidence="1">
    <location>
        <position position="79"/>
    </location>
</feature>
<dbReference type="EMBL" id="CAJPIN010007694">
    <property type="protein sequence ID" value="CAG2058645.1"/>
    <property type="molecule type" value="Genomic_DNA"/>
</dbReference>
<protein>
    <submittedName>
        <fullName evidence="1">Uncharacterized protein</fullName>
    </submittedName>
</protein>
<sequence>MNMTNLDECIHIVDDGISLEKVLRSITEFGVQEDAFYVFDVGDIVRKYEIFTSKLPRVTPFYGKYIITISVVNKVKKSS</sequence>
<reference evidence="1" key="1">
    <citation type="submission" date="2021-03" db="EMBL/GenBank/DDBJ databases">
        <authorList>
            <person name="Tran Van P."/>
        </authorList>
    </citation>
    <scope>NUCLEOTIDE SEQUENCE</scope>
</reference>
<dbReference type="InterPro" id="IPR029066">
    <property type="entry name" value="PLP-binding_barrel"/>
</dbReference>
<keyword evidence="2" id="KW-1185">Reference proteome</keyword>
<gene>
    <name evidence="1" type="ORF">TPAB3V08_LOCUS5614</name>
</gene>
<evidence type="ECO:0000313" key="2">
    <source>
        <dbReference type="Proteomes" id="UP001153148"/>
    </source>
</evidence>
<name>A0ABN7NWL0_TIMPD</name>
<dbReference type="Gene3D" id="3.20.20.10">
    <property type="entry name" value="Alanine racemase"/>
    <property type="match status" value="1"/>
</dbReference>
<organism evidence="1 2">
    <name type="scientific">Timema podura</name>
    <name type="common">Walking stick</name>
    <dbReference type="NCBI Taxonomy" id="61482"/>
    <lineage>
        <taxon>Eukaryota</taxon>
        <taxon>Metazoa</taxon>
        <taxon>Ecdysozoa</taxon>
        <taxon>Arthropoda</taxon>
        <taxon>Hexapoda</taxon>
        <taxon>Insecta</taxon>
        <taxon>Pterygota</taxon>
        <taxon>Neoptera</taxon>
        <taxon>Polyneoptera</taxon>
        <taxon>Phasmatodea</taxon>
        <taxon>Timematodea</taxon>
        <taxon>Timematoidea</taxon>
        <taxon>Timematidae</taxon>
        <taxon>Timema</taxon>
    </lineage>
</organism>